<proteinExistence type="predicted"/>
<sequence length="773" mass="88508">MRSKTLPLKADPFGECVKIIIPTDTENSQQEFLAAVKCINPDLQDLIFMALILNFRNVLSNIALTNLSKQIKFTKPNIIEDFPDELIIKFVRNFYRFKANDMTYLGTLTKNLAMSIPLKHMNEFIDNLFLRNVFALDKETIPICVMRSPDAMTSFIQHFVQSQDYSKTFQNVLTSLMCPKFDHNILASIILLFLSDCLKIDSKCFSSFISYFSRAVSFIPYNESMDIKQYALLYFQNIFIVRPEVKTIVVGVLKERMKNRMLTPNEAIIMIHTHDDYSIHDIAEAAISKGGPISILNHISMKNVMNPIYGDLLDILLPASICLMKVTNRHIQTITTTIPDLKKFYYLPNVLTACLNINRVPIISAYAIYQPVASCLLHIVSIFGTTKKSLLKPIEDDFRIYPDSALTALFIMASSNYVQDINTFKRVAKAIIKNSIKSDFKQKVSGCEFNKTIRHFIDLKMTDNESVQKFILKCFVYKHKMALKPSKVIKDIEKLKPLKLRQQQEMEKQMEEQSDDEDDLDNVKTPREFYQPTDDLTTIAEPGISKKSDIPKQKIESPKKSPVSTFTFETPQQPIQQEKPKQEQKQPEQKVEQKQTEQKVTIQKPPEEKPAKPPVSTGSNLRNSKTQEYVVEKLPNFDPNLTDKKETPQTPKKVTVEVPKETQQQQQQQQGQRGIIKGFFGMFNFLRNIASNDVFEEEKTTEEKPLKLEKKPNAPGNANAVQKSQPVFKNIEISDEELSLSVDEELEAPSINLSEEESSESEPLDDLQSIYAK</sequence>
<dbReference type="AlphaFoldDB" id="A2EPH6"/>
<dbReference type="Proteomes" id="UP000001542">
    <property type="component" value="Unassembled WGS sequence"/>
</dbReference>
<dbReference type="VEuPathDB" id="TrichDB:TVAG_197060"/>
<feature type="region of interest" description="Disordered" evidence="1">
    <location>
        <begin position="738"/>
        <end position="773"/>
    </location>
</feature>
<reference evidence="2" key="1">
    <citation type="submission" date="2006-10" db="EMBL/GenBank/DDBJ databases">
        <authorList>
            <person name="Amadeo P."/>
            <person name="Zhao Q."/>
            <person name="Wortman J."/>
            <person name="Fraser-Liggett C."/>
            <person name="Carlton J."/>
        </authorList>
    </citation>
    <scope>NUCLEOTIDE SEQUENCE</scope>
    <source>
        <strain evidence="2">G3</strain>
    </source>
</reference>
<feature type="compositionally biased region" description="Basic and acidic residues" evidence="1">
    <location>
        <begin position="697"/>
        <end position="712"/>
    </location>
</feature>
<feature type="compositionally biased region" description="Basic and acidic residues" evidence="1">
    <location>
        <begin position="544"/>
        <end position="559"/>
    </location>
</feature>
<reference evidence="2" key="2">
    <citation type="journal article" date="2007" name="Science">
        <title>Draft genome sequence of the sexually transmitted pathogen Trichomonas vaginalis.</title>
        <authorList>
            <person name="Carlton J.M."/>
            <person name="Hirt R.P."/>
            <person name="Silva J.C."/>
            <person name="Delcher A.L."/>
            <person name="Schatz M."/>
            <person name="Zhao Q."/>
            <person name="Wortman J.R."/>
            <person name="Bidwell S.L."/>
            <person name="Alsmark U.C.M."/>
            <person name="Besteiro S."/>
            <person name="Sicheritz-Ponten T."/>
            <person name="Noel C.J."/>
            <person name="Dacks J.B."/>
            <person name="Foster P.G."/>
            <person name="Simillion C."/>
            <person name="Van de Peer Y."/>
            <person name="Miranda-Saavedra D."/>
            <person name="Barton G.J."/>
            <person name="Westrop G.D."/>
            <person name="Mueller S."/>
            <person name="Dessi D."/>
            <person name="Fiori P.L."/>
            <person name="Ren Q."/>
            <person name="Paulsen I."/>
            <person name="Zhang H."/>
            <person name="Bastida-Corcuera F.D."/>
            <person name="Simoes-Barbosa A."/>
            <person name="Brown M.T."/>
            <person name="Hayes R.D."/>
            <person name="Mukherjee M."/>
            <person name="Okumura C.Y."/>
            <person name="Schneider R."/>
            <person name="Smith A.J."/>
            <person name="Vanacova S."/>
            <person name="Villalvazo M."/>
            <person name="Haas B.J."/>
            <person name="Pertea M."/>
            <person name="Feldblyum T.V."/>
            <person name="Utterback T.R."/>
            <person name="Shu C.L."/>
            <person name="Osoegawa K."/>
            <person name="de Jong P.J."/>
            <person name="Hrdy I."/>
            <person name="Horvathova L."/>
            <person name="Zubacova Z."/>
            <person name="Dolezal P."/>
            <person name="Malik S.B."/>
            <person name="Logsdon J.M. Jr."/>
            <person name="Henze K."/>
            <person name="Gupta A."/>
            <person name="Wang C.C."/>
            <person name="Dunne R.L."/>
            <person name="Upcroft J.A."/>
            <person name="Upcroft P."/>
            <person name="White O."/>
            <person name="Salzberg S.L."/>
            <person name="Tang P."/>
            <person name="Chiu C.-H."/>
            <person name="Lee Y.-S."/>
            <person name="Embley T.M."/>
            <person name="Coombs G.H."/>
            <person name="Mottram J.C."/>
            <person name="Tachezy J."/>
            <person name="Fraser-Liggett C.M."/>
            <person name="Johnson P.J."/>
        </authorList>
    </citation>
    <scope>NUCLEOTIDE SEQUENCE [LARGE SCALE GENOMIC DNA]</scope>
    <source>
        <strain evidence="2">G3</strain>
    </source>
</reference>
<feature type="compositionally biased region" description="Polar residues" evidence="1">
    <location>
        <begin position="616"/>
        <end position="627"/>
    </location>
</feature>
<evidence type="ECO:0000256" key="1">
    <source>
        <dbReference type="SAM" id="MobiDB-lite"/>
    </source>
</evidence>
<keyword evidence="3" id="KW-1185">Reference proteome</keyword>
<feature type="region of interest" description="Disordered" evidence="1">
    <location>
        <begin position="503"/>
        <end position="673"/>
    </location>
</feature>
<protein>
    <submittedName>
        <fullName evidence="2">Uncharacterized protein</fullName>
    </submittedName>
</protein>
<organism evidence="2 3">
    <name type="scientific">Trichomonas vaginalis (strain ATCC PRA-98 / G3)</name>
    <dbReference type="NCBI Taxonomy" id="412133"/>
    <lineage>
        <taxon>Eukaryota</taxon>
        <taxon>Metamonada</taxon>
        <taxon>Parabasalia</taxon>
        <taxon>Trichomonadida</taxon>
        <taxon>Trichomonadidae</taxon>
        <taxon>Trichomonas</taxon>
    </lineage>
</organism>
<dbReference type="RefSeq" id="XP_001317628.1">
    <property type="nucleotide sequence ID" value="XM_001317593.1"/>
</dbReference>
<feature type="compositionally biased region" description="Acidic residues" evidence="1">
    <location>
        <begin position="738"/>
        <end position="747"/>
    </location>
</feature>
<dbReference type="InParanoid" id="A2EPH6"/>
<dbReference type="VEuPathDB" id="TrichDB:TVAGG3_0599670"/>
<feature type="compositionally biased region" description="Basic and acidic residues" evidence="1">
    <location>
        <begin position="578"/>
        <end position="597"/>
    </location>
</feature>
<dbReference type="EMBL" id="DS113449">
    <property type="protein sequence ID" value="EAY05405.1"/>
    <property type="molecule type" value="Genomic_DNA"/>
</dbReference>
<dbReference type="KEGG" id="tva:4763277"/>
<gene>
    <name evidence="2" type="ORF">TVAG_197060</name>
</gene>
<dbReference type="STRING" id="5722.A2EPH6"/>
<name>A2EPH6_TRIV3</name>
<feature type="region of interest" description="Disordered" evidence="1">
    <location>
        <begin position="696"/>
        <end position="723"/>
    </location>
</feature>
<accession>A2EPH6</accession>
<feature type="compositionally biased region" description="Acidic residues" evidence="1">
    <location>
        <begin position="754"/>
        <end position="765"/>
    </location>
</feature>
<feature type="compositionally biased region" description="Low complexity" evidence="1">
    <location>
        <begin position="663"/>
        <end position="672"/>
    </location>
</feature>
<evidence type="ECO:0000313" key="3">
    <source>
        <dbReference type="Proteomes" id="UP000001542"/>
    </source>
</evidence>
<evidence type="ECO:0000313" key="2">
    <source>
        <dbReference type="EMBL" id="EAY05405.1"/>
    </source>
</evidence>